<dbReference type="Gene3D" id="1.25.10.10">
    <property type="entry name" value="Leucine-rich Repeat Variant"/>
    <property type="match status" value="1"/>
</dbReference>
<name>A0ABM3GP07_NEOLC</name>
<dbReference type="GeneID" id="107217409"/>
<dbReference type="Pfam" id="PF21050">
    <property type="entry name" value="ARMC9_ARM"/>
    <property type="match status" value="1"/>
</dbReference>
<proteinExistence type="predicted"/>
<dbReference type="InterPro" id="IPR056327">
    <property type="entry name" value="ARMC9_CTLH-like_dom"/>
</dbReference>
<dbReference type="RefSeq" id="XP_046602001.1">
    <property type="nucleotide sequence ID" value="XM_046746045.1"/>
</dbReference>
<dbReference type="Pfam" id="PF23138">
    <property type="entry name" value="CTLH_Armc9"/>
    <property type="match status" value="1"/>
</dbReference>
<accession>A0ABM3GP07</accession>
<evidence type="ECO:0000259" key="5">
    <source>
        <dbReference type="Pfam" id="PF21050"/>
    </source>
</evidence>
<evidence type="ECO:0000256" key="1">
    <source>
        <dbReference type="ARBA" id="ARBA00004120"/>
    </source>
</evidence>
<evidence type="ECO:0000256" key="4">
    <source>
        <dbReference type="SAM" id="MobiDB-lite"/>
    </source>
</evidence>
<evidence type="ECO:0000313" key="8">
    <source>
        <dbReference type="RefSeq" id="XP_046602001.1"/>
    </source>
</evidence>
<dbReference type="Proteomes" id="UP000829291">
    <property type="component" value="Chromosome 7"/>
</dbReference>
<evidence type="ECO:0000256" key="3">
    <source>
        <dbReference type="ARBA" id="ARBA00023273"/>
    </source>
</evidence>
<feature type="region of interest" description="Disordered" evidence="4">
    <location>
        <begin position="1016"/>
        <end position="1071"/>
    </location>
</feature>
<keyword evidence="3" id="KW-0966">Cell projection</keyword>
<feature type="domain" description="ARMC9 CTLH-like" evidence="6">
    <location>
        <begin position="84"/>
        <end position="243"/>
    </location>
</feature>
<dbReference type="PANTHER" id="PTHR14881">
    <property type="entry name" value="LISH DOMAIN-CONTAINING PROTEIN ARMC9"/>
    <property type="match status" value="1"/>
</dbReference>
<dbReference type="PANTHER" id="PTHR14881:SF4">
    <property type="entry name" value="LISH DOMAIN-CONTAINING PROTEIN ARMC9"/>
    <property type="match status" value="1"/>
</dbReference>
<evidence type="ECO:0000259" key="6">
    <source>
        <dbReference type="Pfam" id="PF23138"/>
    </source>
</evidence>
<keyword evidence="7" id="KW-1185">Reference proteome</keyword>
<evidence type="ECO:0000313" key="7">
    <source>
        <dbReference type="Proteomes" id="UP000829291"/>
    </source>
</evidence>
<dbReference type="SUPFAM" id="SSF48371">
    <property type="entry name" value="ARM repeat"/>
    <property type="match status" value="1"/>
</dbReference>
<feature type="domain" description="LisH" evidence="5">
    <location>
        <begin position="674"/>
        <end position="792"/>
    </location>
</feature>
<protein>
    <submittedName>
        <fullName evidence="8">LisH domain-containing protein ARMC9-like</fullName>
    </submittedName>
</protein>
<dbReference type="InterPro" id="IPR011989">
    <property type="entry name" value="ARM-like"/>
</dbReference>
<dbReference type="InterPro" id="IPR048959">
    <property type="entry name" value="ARMC9_ARM_dom"/>
</dbReference>
<feature type="compositionally biased region" description="Polar residues" evidence="4">
    <location>
        <begin position="1016"/>
        <end position="1033"/>
    </location>
</feature>
<evidence type="ECO:0000256" key="2">
    <source>
        <dbReference type="ARBA" id="ARBA00022794"/>
    </source>
</evidence>
<keyword evidence="2" id="KW-0970">Cilium biogenesis/degradation</keyword>
<sequence length="1196" mass="134242">MTEERTTGGTGDIDGKSQCKPSLGELLGSFQVNDCLVKLIHQFLLYNEFESTADCLVHEAPKLGFDVLTEHLCTKNAIPKDVCKAVMSQYVAGNWKQFFNLWNNLIPQSIRETTEYKVLSFKLHLHFAVLPLRIKKLDLLRDQRSDEVSRTQMMKILENAAEMYFLGREGDDNQSKQMMTDAMEQLRTYMETDGREFEEKTDFLPFFALPCLDDDQTYTTFPELFEISWMEELTKTIQVFLMNRKQIRLTASQKTSTETMTTASRPYVCVQGNVVNVPLTCENLKDFEDKLMSMNPAGKIPMVQNDVPRMPLEITRSTIMRLIPQQTVDNIDIAPNDRNIPMFRENHNIIDRLGCHAKKRSCRIHSKSAQTRISTVTTTTNFISTSDLRQPAAVLNCSVLTKNMKTPIQTNPELSLTKSHLYSIQSNHEKLKIRFHKLHSDYHKLIGIAGELTAALENSVRGEAVDLQNMLESCITIFPDLFNHNVRENTSETKTLLDQEVELKHTDLTEAPSHIGLNINSVSPKLLDYKKIKFHLINGSVKTKLLLLQALRWKLTLSQPGDRDETVNEYLRGDILGLHAQVACDSGKQILPYLLMPKDVATPHPLQQSAARLINTLASLRCGRDYLAVGATLLNLIVKCLNGNNGESIDSFTCDMIIAMLQKMSLRKQQRLYMIETGLVEWLIFHLKSESDKIGSYRLEYATALLMNLSLHKAAQIRASAMASVVISTLTTLLATDHAPALPYINGSLNSFLSNQVINEEAKKSGLTAVLEYHRGRNSGEIRKHLDHILKIHNRDYTTNSEDYETADDDNEELDVLEDELEEGDPVKVHSGELSGEALLASCYSIAPLITQTESVNVFESRPKTPKMHSRRNSLKIPNPQKNTLSKHRNDVETPTRDIGLSPRLTMQHLSLRRKESVCQRPIATSPIKSLLHLDIPPLLSRLSAHVTQGKQTAQTYPSLSEINNRSISDMNSRASLTTATTDSDTKIEVRSNKSRTSTCSPFFCSFTRTYESVNTSDKSAQPTLKSINSPTVTRKESSTEPRQSNESQKSHRRSKALRKQKLNSVSLSERREQKLKAVRLNYSEESDNSEAAVCLYANQSSKGSSKTTLASSSTLGTACNSLVAETEKFSSIASLGCNGEDQAGAAPHGKYDFTLDNETEAFVAKPKISRTPPLTALPDVQAVHSKINPRRISTK</sequence>
<dbReference type="InterPro" id="IPR040369">
    <property type="entry name" value="ARMC9"/>
</dbReference>
<reference evidence="8" key="1">
    <citation type="submission" date="2025-08" db="UniProtKB">
        <authorList>
            <consortium name="RefSeq"/>
        </authorList>
    </citation>
    <scope>IDENTIFICATION</scope>
    <source>
        <tissue evidence="8">Thorax and Abdomen</tissue>
    </source>
</reference>
<comment type="subcellular location">
    <subcellularLocation>
        <location evidence="1">Cytoplasm</location>
        <location evidence="1">Cytoskeleton</location>
        <location evidence="1">Cilium basal body</location>
    </subcellularLocation>
</comment>
<feature type="compositionally biased region" description="Basic residues" evidence="4">
    <location>
        <begin position="864"/>
        <end position="874"/>
    </location>
</feature>
<feature type="region of interest" description="Disordered" evidence="4">
    <location>
        <begin position="969"/>
        <end position="993"/>
    </location>
</feature>
<organism evidence="7 8">
    <name type="scientific">Neodiprion lecontei</name>
    <name type="common">Redheaded pine sawfly</name>
    <dbReference type="NCBI Taxonomy" id="441921"/>
    <lineage>
        <taxon>Eukaryota</taxon>
        <taxon>Metazoa</taxon>
        <taxon>Ecdysozoa</taxon>
        <taxon>Arthropoda</taxon>
        <taxon>Hexapoda</taxon>
        <taxon>Insecta</taxon>
        <taxon>Pterygota</taxon>
        <taxon>Neoptera</taxon>
        <taxon>Endopterygota</taxon>
        <taxon>Hymenoptera</taxon>
        <taxon>Tenthredinoidea</taxon>
        <taxon>Diprionidae</taxon>
        <taxon>Diprioninae</taxon>
        <taxon>Neodiprion</taxon>
    </lineage>
</organism>
<gene>
    <name evidence="8" type="primary">LOC107217409</name>
</gene>
<dbReference type="InterPro" id="IPR016024">
    <property type="entry name" value="ARM-type_fold"/>
</dbReference>
<feature type="region of interest" description="Disordered" evidence="4">
    <location>
        <begin position="862"/>
        <end position="902"/>
    </location>
</feature>
<feature type="compositionally biased region" description="Basic residues" evidence="4">
    <location>
        <begin position="1051"/>
        <end position="1062"/>
    </location>
</feature>